<evidence type="ECO:0000313" key="2">
    <source>
        <dbReference type="Proteomes" id="UP000250321"/>
    </source>
</evidence>
<gene>
    <name evidence="1" type="ORF">Pyn_20671</name>
</gene>
<evidence type="ECO:0000313" key="1">
    <source>
        <dbReference type="EMBL" id="PQM42327.1"/>
    </source>
</evidence>
<proteinExistence type="predicted"/>
<dbReference type="EMBL" id="PJQY01002846">
    <property type="protein sequence ID" value="PQM42327.1"/>
    <property type="molecule type" value="Genomic_DNA"/>
</dbReference>
<reference evidence="1 2" key="1">
    <citation type="submission" date="2018-02" db="EMBL/GenBank/DDBJ databases">
        <title>Draft genome of wild Prunus yedoensis var. nudiflora.</title>
        <authorList>
            <person name="Baek S."/>
            <person name="Kim J.-H."/>
            <person name="Choi K."/>
            <person name="Kim G.-B."/>
            <person name="Cho A."/>
            <person name="Jang H."/>
            <person name="Shin C.-H."/>
            <person name="Yu H.-J."/>
            <person name="Mun J.-H."/>
        </authorList>
    </citation>
    <scope>NUCLEOTIDE SEQUENCE [LARGE SCALE GENOMIC DNA]</scope>
    <source>
        <strain evidence="2">cv. Jeju island</strain>
        <tissue evidence="1">Leaf</tissue>
    </source>
</reference>
<name>A0A314UXN3_PRUYE</name>
<comment type="caution">
    <text evidence="1">The sequence shown here is derived from an EMBL/GenBank/DDBJ whole genome shotgun (WGS) entry which is preliminary data.</text>
</comment>
<sequence length="86" mass="9870">MYTEKGLWVVQTPKQLSQRTSCCQHFIIQIDNKAKQPQPKFGKDSLNKEASDRDCLQQQGYFRNSTIPHEQWSMNDNQIVTAAAAV</sequence>
<protein>
    <submittedName>
        <fullName evidence="1">Uncharacterized protein</fullName>
    </submittedName>
</protein>
<accession>A0A314UXN3</accession>
<keyword evidence="2" id="KW-1185">Reference proteome</keyword>
<organism evidence="1 2">
    <name type="scientific">Prunus yedoensis var. nudiflora</name>
    <dbReference type="NCBI Taxonomy" id="2094558"/>
    <lineage>
        <taxon>Eukaryota</taxon>
        <taxon>Viridiplantae</taxon>
        <taxon>Streptophyta</taxon>
        <taxon>Embryophyta</taxon>
        <taxon>Tracheophyta</taxon>
        <taxon>Spermatophyta</taxon>
        <taxon>Magnoliopsida</taxon>
        <taxon>eudicotyledons</taxon>
        <taxon>Gunneridae</taxon>
        <taxon>Pentapetalae</taxon>
        <taxon>rosids</taxon>
        <taxon>fabids</taxon>
        <taxon>Rosales</taxon>
        <taxon>Rosaceae</taxon>
        <taxon>Amygdaloideae</taxon>
        <taxon>Amygdaleae</taxon>
        <taxon>Prunus</taxon>
    </lineage>
</organism>
<dbReference type="AlphaFoldDB" id="A0A314UXN3"/>
<dbReference type="Proteomes" id="UP000250321">
    <property type="component" value="Unassembled WGS sequence"/>
</dbReference>